<keyword evidence="2" id="KW-1185">Reference proteome</keyword>
<dbReference type="InterPro" id="IPR016135">
    <property type="entry name" value="UBQ-conjugating_enzyme/RWD"/>
</dbReference>
<evidence type="ECO:0000313" key="3">
    <source>
        <dbReference type="RefSeq" id="XP_010842717.1"/>
    </source>
</evidence>
<name>A0A6P3HTR6_BISBB</name>
<dbReference type="GeneID" id="104991806"/>
<feature type="region of interest" description="Disordered" evidence="1">
    <location>
        <begin position="299"/>
        <end position="318"/>
    </location>
</feature>
<proteinExistence type="predicted"/>
<evidence type="ECO:0000256" key="1">
    <source>
        <dbReference type="SAM" id="MobiDB-lite"/>
    </source>
</evidence>
<dbReference type="AlphaFoldDB" id="A0A6P3HTR6"/>
<dbReference type="SUPFAM" id="SSF54495">
    <property type="entry name" value="UBC-like"/>
    <property type="match status" value="1"/>
</dbReference>
<dbReference type="KEGG" id="bbis:104991806"/>
<organism evidence="2 3">
    <name type="scientific">Bison bison bison</name>
    <name type="common">North American plains bison</name>
    <dbReference type="NCBI Taxonomy" id="43346"/>
    <lineage>
        <taxon>Eukaryota</taxon>
        <taxon>Metazoa</taxon>
        <taxon>Chordata</taxon>
        <taxon>Craniata</taxon>
        <taxon>Vertebrata</taxon>
        <taxon>Euteleostomi</taxon>
        <taxon>Mammalia</taxon>
        <taxon>Eutheria</taxon>
        <taxon>Laurasiatheria</taxon>
        <taxon>Artiodactyla</taxon>
        <taxon>Ruminantia</taxon>
        <taxon>Pecora</taxon>
        <taxon>Bovidae</taxon>
        <taxon>Bovinae</taxon>
        <taxon>Bison</taxon>
    </lineage>
</organism>
<sequence>MVGTPRACWHLVLPPHLSAWAARPGSVPALCPASRGQSTGRECPGAGLHRGGAPWAGACVGAAAPGSLPGQGGPAVLRNASRGRQRSSGLRKSGGAHPQCLPPFDIPLCFVNQQELEEIRKCGMKNFRNIQVDEANLLTWQGLIVPVSTGQLPSSSPDGAGRRADGRLPGLGKAVCADRTPSADQPPPPLGRAGGSRLVLCLRSCPAVRLSPVLCAPASWFPPGTAPSPAPARASCCLSPCPASLLVSLGSRPGSAPRPAPCHPAASVHAQPLRRGLLWPPCPLGSAAPLSAALPNSPCRDASLKDSSGDPSFPQCPPEVSGLSPRPSVLSCACPQPVQSLSAFCLLGILLLFSSEVPAWQCRHEGAIPGSGRSPGKGNGNPFQYSCLGWALNWDPRTSAPCLPVLLPPPYPLRLKSLLVGRGAALPELSRGHADQRRRPLDAVRMLYFLFSPECPGQSYQVLSCGVSSLCGAGFGGRQVFTGAHSVPPGEPCFKYTVVTGLAATVLDGTCVDQSGLSPSSRRRGLYLSPRFLPLALRCTVCELLSLWLSRRAADYILVCAEKCPASVAPAPGTELSVLVPACVHPLLPQWPFRRHPDSCTEAFRFPPPDYGLLLSVSFTALLNRLPECLAHCNLADYLVVVSFLKAVCGVLSRSWLPSGEHCLPCIVNQVQRWAHCLVPALGRLHLFLAERIASLLAWEALGCRVGASNRRCPVLLLAVIQSLIALVNDPQPEHPLRADLAEEYSKDRKKFCKNAEEFTKKYGEKRPVD</sequence>
<gene>
    <name evidence="3" type="primary">LOC104991806</name>
</gene>
<dbReference type="Gene3D" id="3.10.110.10">
    <property type="entry name" value="Ubiquitin Conjugating Enzyme"/>
    <property type="match status" value="1"/>
</dbReference>
<dbReference type="RefSeq" id="XP_010842717.1">
    <property type="nucleotide sequence ID" value="XM_010844415.1"/>
</dbReference>
<accession>A0A6P3HTR6</accession>
<evidence type="ECO:0000313" key="2">
    <source>
        <dbReference type="Proteomes" id="UP000515208"/>
    </source>
</evidence>
<protein>
    <submittedName>
        <fullName evidence="3">Uncharacterized protein LOC104991806</fullName>
    </submittedName>
</protein>
<reference evidence="3" key="1">
    <citation type="submission" date="2025-08" db="UniProtKB">
        <authorList>
            <consortium name="RefSeq"/>
        </authorList>
    </citation>
    <scope>IDENTIFICATION</scope>
    <source>
        <tissue evidence="3">Blood</tissue>
    </source>
</reference>
<dbReference type="Proteomes" id="UP000515208">
    <property type="component" value="Unplaced"/>
</dbReference>